<reference evidence="9 10" key="1">
    <citation type="submission" date="2018-01" db="EMBL/GenBank/DDBJ databases">
        <title>Complete genome sequence of Salinigranum rubrum GX10T, an extremely halophilic archaeon isolated from a marine solar saltern.</title>
        <authorList>
            <person name="Han S."/>
        </authorList>
    </citation>
    <scope>NUCLEOTIDE SEQUENCE [LARGE SCALE GENOMIC DNA]</scope>
    <source>
        <strain evidence="9 10">GX10</strain>
        <plasmid evidence="10">Plasmid unnamed1</plasmid>
    </source>
</reference>
<feature type="binding site" evidence="6">
    <location>
        <position position="194"/>
    </location>
    <ligand>
        <name>NAD(+)</name>
        <dbReference type="ChEBI" id="CHEBI:57540"/>
    </ligand>
</feature>
<evidence type="ECO:0000259" key="7">
    <source>
        <dbReference type="Pfam" id="PF01958"/>
    </source>
</evidence>
<dbReference type="OrthoDB" id="15415at2157"/>
<dbReference type="PANTHER" id="PTHR31873:SF6">
    <property type="entry name" value="ASPARTATE DEHYDROGENASE DOMAIN-CONTAINING PROTEIN"/>
    <property type="match status" value="1"/>
</dbReference>
<dbReference type="InterPro" id="IPR036291">
    <property type="entry name" value="NAD(P)-bd_dom_sf"/>
</dbReference>
<evidence type="ECO:0000256" key="6">
    <source>
        <dbReference type="HAMAP-Rule" id="MF_01265"/>
    </source>
</evidence>
<keyword evidence="4 6" id="KW-0560">Oxidoreductase</keyword>
<feature type="binding site" evidence="6">
    <location>
        <position position="125"/>
    </location>
    <ligand>
        <name>NAD(+)</name>
        <dbReference type="ChEBI" id="CHEBI:57540"/>
    </ligand>
</feature>
<comment type="pathway">
    <text evidence="6">Cofactor biosynthesis; NAD(+) biosynthesis; iminoaspartate from L-aspartate (dehydrogenase route): step 1/1.</text>
</comment>
<evidence type="ECO:0000256" key="2">
    <source>
        <dbReference type="ARBA" id="ARBA00022642"/>
    </source>
</evidence>
<keyword evidence="2 6" id="KW-0662">Pyridine nucleotide biosynthesis</keyword>
<feature type="active site" evidence="6">
    <location>
        <position position="224"/>
    </location>
</feature>
<dbReference type="GeneID" id="35594787"/>
<proteinExistence type="inferred from homology"/>
<dbReference type="Pfam" id="PF03447">
    <property type="entry name" value="NAD_binding_3"/>
    <property type="match status" value="1"/>
</dbReference>
<dbReference type="PIRSF" id="PIRSF005227">
    <property type="entry name" value="Asp_dh_NAD_syn"/>
    <property type="match status" value="1"/>
</dbReference>
<evidence type="ECO:0000256" key="3">
    <source>
        <dbReference type="ARBA" id="ARBA00022857"/>
    </source>
</evidence>
<keyword evidence="10" id="KW-1185">Reference proteome</keyword>
<keyword evidence="3 6" id="KW-0521">NADP</keyword>
<evidence type="ECO:0000313" key="9">
    <source>
        <dbReference type="EMBL" id="AUV84204.1"/>
    </source>
</evidence>
<evidence type="ECO:0000256" key="5">
    <source>
        <dbReference type="ARBA" id="ARBA00023027"/>
    </source>
</evidence>
<evidence type="ECO:0000256" key="4">
    <source>
        <dbReference type="ARBA" id="ARBA00023002"/>
    </source>
</evidence>
<evidence type="ECO:0000256" key="1">
    <source>
        <dbReference type="ARBA" id="ARBA00008331"/>
    </source>
</evidence>
<dbReference type="AlphaFoldDB" id="A0A2I8VQP7"/>
<dbReference type="NCBIfam" id="TIGR03855">
    <property type="entry name" value="NAD_NadX"/>
    <property type="match status" value="1"/>
</dbReference>
<dbReference type="Pfam" id="PF01958">
    <property type="entry name" value="Asp_DH_C"/>
    <property type="match status" value="1"/>
</dbReference>
<dbReference type="HAMAP" id="MF_01265">
    <property type="entry name" value="NadX"/>
    <property type="match status" value="1"/>
</dbReference>
<dbReference type="GO" id="GO:0033735">
    <property type="term" value="F:aspartate dehydrogenase [NAD(P)+] activity"/>
    <property type="evidence" value="ECO:0007669"/>
    <property type="project" value="UniProtKB-EC"/>
</dbReference>
<dbReference type="KEGG" id="srub:C2R22_21805"/>
<dbReference type="NCBIfam" id="NF009830">
    <property type="entry name" value="PRK13304.1"/>
    <property type="match status" value="1"/>
</dbReference>
<dbReference type="NCBIfam" id="NF009828">
    <property type="entry name" value="PRK13303.1-3"/>
    <property type="match status" value="1"/>
</dbReference>
<dbReference type="InterPro" id="IPR005106">
    <property type="entry name" value="Asp/hSer_DH_NAD-bd"/>
</dbReference>
<dbReference type="InterPro" id="IPR022487">
    <property type="entry name" value="Asp_DH_arc"/>
</dbReference>
<dbReference type="Proteomes" id="UP000236584">
    <property type="component" value="Plasmid unnamed1"/>
</dbReference>
<comment type="miscellaneous">
    <text evidence="6">The iminoaspartate product is unstable in aqueous solution and can decompose to oxaloacetate and ammonia.</text>
</comment>
<dbReference type="EC" id="1.4.1.21" evidence="6"/>
<dbReference type="UniPathway" id="UPA00253">
    <property type="reaction ID" value="UER00456"/>
</dbReference>
<dbReference type="Gene3D" id="3.30.360.10">
    <property type="entry name" value="Dihydrodipicolinate Reductase, domain 2"/>
    <property type="match status" value="1"/>
</dbReference>
<name>A0A2I8VQP7_9EURY</name>
<dbReference type="InterPro" id="IPR002811">
    <property type="entry name" value="Asp_DH"/>
</dbReference>
<dbReference type="NCBIfam" id="NF009829">
    <property type="entry name" value="PRK13303.1-4"/>
    <property type="match status" value="1"/>
</dbReference>
<geneLocation type="plasmid" evidence="9">
    <name>unnamed1</name>
</geneLocation>
<dbReference type="Gene3D" id="3.40.50.720">
    <property type="entry name" value="NAD(P)-binding Rossmann-like Domain"/>
    <property type="match status" value="1"/>
</dbReference>
<keyword evidence="5 6" id="KW-0520">NAD</keyword>
<dbReference type="InterPro" id="IPR020626">
    <property type="entry name" value="Asp_DH_prok"/>
</dbReference>
<comment type="similarity">
    <text evidence="1 6">Belongs to the L-aspartate dehydrogenase family.</text>
</comment>
<dbReference type="EMBL" id="CP026310">
    <property type="protein sequence ID" value="AUV84204.1"/>
    <property type="molecule type" value="Genomic_DNA"/>
</dbReference>
<organism evidence="9 10">
    <name type="scientific">Salinigranum rubrum</name>
    <dbReference type="NCBI Taxonomy" id="755307"/>
    <lineage>
        <taxon>Archaea</taxon>
        <taxon>Methanobacteriati</taxon>
        <taxon>Methanobacteriota</taxon>
        <taxon>Stenosarchaea group</taxon>
        <taxon>Halobacteria</taxon>
        <taxon>Halobacteriales</taxon>
        <taxon>Haloferacaceae</taxon>
        <taxon>Salinigranum</taxon>
    </lineage>
</organism>
<feature type="domain" description="Aspartate/homoserine dehydrogenase NAD-binding" evidence="8">
    <location>
        <begin position="9"/>
        <end position="122"/>
    </location>
</feature>
<dbReference type="SUPFAM" id="SSF55347">
    <property type="entry name" value="Glyceraldehyde-3-phosphate dehydrogenase-like, C-terminal domain"/>
    <property type="match status" value="1"/>
</dbReference>
<protein>
    <recommendedName>
        <fullName evidence="6">L-aspartate dehydrogenase</fullName>
        <ecNumber evidence="6">1.4.1.21</ecNumber>
    </recommendedName>
</protein>
<keyword evidence="9" id="KW-0614">Plasmid</keyword>
<evidence type="ECO:0000313" key="10">
    <source>
        <dbReference type="Proteomes" id="UP000236584"/>
    </source>
</evidence>
<dbReference type="GO" id="GO:0016639">
    <property type="term" value="F:oxidoreductase activity, acting on the CH-NH2 group of donors, NAD or NADP as acceptor"/>
    <property type="evidence" value="ECO:0007669"/>
    <property type="project" value="UniProtKB-UniRule"/>
</dbReference>
<dbReference type="GO" id="GO:0051287">
    <property type="term" value="F:NAD binding"/>
    <property type="evidence" value="ECO:0007669"/>
    <property type="project" value="UniProtKB-UniRule"/>
</dbReference>
<comment type="catalytic activity">
    <reaction evidence="6">
        <text>L-aspartate + NAD(+) + H2O = oxaloacetate + NH4(+) + NADH + H(+)</text>
        <dbReference type="Rhea" id="RHEA:11788"/>
        <dbReference type="ChEBI" id="CHEBI:15377"/>
        <dbReference type="ChEBI" id="CHEBI:15378"/>
        <dbReference type="ChEBI" id="CHEBI:16452"/>
        <dbReference type="ChEBI" id="CHEBI:28938"/>
        <dbReference type="ChEBI" id="CHEBI:29991"/>
        <dbReference type="ChEBI" id="CHEBI:57540"/>
        <dbReference type="ChEBI" id="CHEBI:57945"/>
        <dbReference type="EC" id="1.4.1.21"/>
    </reaction>
</comment>
<feature type="domain" description="Aspartate dehydrogenase" evidence="7">
    <location>
        <begin position="172"/>
        <end position="259"/>
    </location>
</feature>
<sequence>MPRTVALLGFGTIGQEIARAIDDGTISSSLGAIYDNQPDRVEERIRQFSVEPRIVTEMHQLTASADLIVEAAGQSAVKEYAVSVLESGCDLMLLSVGALADADLWKHLSTTAERTGASIYAPSGAIAGIDAIKAASRVGALDSVSLTTIKNPSSFEGAPYLDTLDYQVQSLSEPRVVFEGTATDAAAAFPSNINVAVILSLAGLGTDRTRVRIVADPNEKSNVHQLDATGRTGTIETTVRNVPSPNNPKTSYLAPGSVIEKLQDLESTFHIGT</sequence>
<dbReference type="GO" id="GO:0009435">
    <property type="term" value="P:NAD+ biosynthetic process"/>
    <property type="evidence" value="ECO:0007669"/>
    <property type="project" value="UniProtKB-UniRule"/>
</dbReference>
<accession>A0A2I8VQP7</accession>
<gene>
    <name evidence="6" type="primary">nadX</name>
    <name evidence="9" type="ORF">C2R22_21805</name>
</gene>
<dbReference type="RefSeq" id="WP_103427893.1">
    <property type="nucleotide sequence ID" value="NZ_CP026310.1"/>
</dbReference>
<dbReference type="GO" id="GO:0050661">
    <property type="term" value="F:NADP binding"/>
    <property type="evidence" value="ECO:0007669"/>
    <property type="project" value="UniProtKB-UniRule"/>
</dbReference>
<comment type="function">
    <text evidence="6">Specifically catalyzes the NAD or NADP-dependent dehydrogenation of L-aspartate to iminoaspartate.</text>
</comment>
<dbReference type="PANTHER" id="PTHR31873">
    <property type="entry name" value="L-ASPARTATE DEHYDROGENASE-RELATED"/>
    <property type="match status" value="1"/>
</dbReference>
<comment type="catalytic activity">
    <reaction evidence="6">
        <text>L-aspartate + NADP(+) + H2O = oxaloacetate + NH4(+) + NADPH + H(+)</text>
        <dbReference type="Rhea" id="RHEA:11784"/>
        <dbReference type="ChEBI" id="CHEBI:15377"/>
        <dbReference type="ChEBI" id="CHEBI:15378"/>
        <dbReference type="ChEBI" id="CHEBI:16452"/>
        <dbReference type="ChEBI" id="CHEBI:28938"/>
        <dbReference type="ChEBI" id="CHEBI:29991"/>
        <dbReference type="ChEBI" id="CHEBI:57783"/>
        <dbReference type="ChEBI" id="CHEBI:58349"/>
        <dbReference type="EC" id="1.4.1.21"/>
    </reaction>
</comment>
<dbReference type="InterPro" id="IPR011182">
    <property type="entry name" value="L-Asp_DH"/>
</dbReference>
<dbReference type="SUPFAM" id="SSF51735">
    <property type="entry name" value="NAD(P)-binding Rossmann-fold domains"/>
    <property type="match status" value="1"/>
</dbReference>
<evidence type="ECO:0000259" key="8">
    <source>
        <dbReference type="Pfam" id="PF03447"/>
    </source>
</evidence>